<dbReference type="InterPro" id="IPR051794">
    <property type="entry name" value="PG_Endopeptidase_C40"/>
</dbReference>
<keyword evidence="8" id="KW-1185">Reference proteome</keyword>
<evidence type="ECO:0000256" key="4">
    <source>
        <dbReference type="ARBA" id="ARBA00022807"/>
    </source>
</evidence>
<comment type="similarity">
    <text evidence="1">Belongs to the peptidase C40 family.</text>
</comment>
<sequence length="1809" mass="188719">MSEDASAGRLYATVEIDTTGLRRRAKERLETELAGTKAKIQVELDAARVATQAKAAAQRAKITAKIEVDRAQARREIATKLAQAARDVRARVVLEVDDAATRRRIREVTRDQKVNVGVDADTTAATAQVEAFRRSQSGRAVTIPVQVSGSQALSALGRALVILSRFPAIASGIAVAAGAATNLAASLFSVAAAGSQAVGVLAAVPGLVGAAAQGIGTLFLGFSGIGDAVKALGRAQEQAGQSATTGASRQSAAADQVRAARERLARTEEAVAERIADARRSLARAQESAAERVASARQAVERAAESAAERALAAEVRLTDARVEGARRVQEAERRLAATHAATARAQQELNRAGAAAAERFEDLSLAIRDAALDEQDAVVALEHARRRLEAITSPYAEGHSDLDRRQAQVDYDKAVLALDKIREHQADLAAEQAEADRTGVEGSQEVVEARDRVAAAAEAQAEAERDLRDARAQAARDEADAIAELARVQRDGARDVADAQADLVRAQRDGMREVADAQRALRAAQRDGARDVADARRAIVEAMSAGTQAAQAQSAAVRNVGIEMDKLGPAGRRFARFVHSVLTPRFRRLRDAVQAALLPPLQRAITRGMPLLDTIQTGLVGTAKVIGRLAEDFAELVRTPAFRNDVAKIMRSNTRALSDFGDAGIALVDALKELAVVAGPILLEPFAKWIKTLAEGWRESLKARRKTGELADSLRRVRDVAKKIVGTISDVVRGIRNIAKAAAPSGSTLLDSIAAGAEKFREWTEDPQNQERLRKFFEEALPVMGEFASVLGRIFRLIGRLAELTGGDSLAGFFGVLNAILDVLEKITELPGGGTVLTTLLVLAGAGLALGLVARAIGGIASNLGKVARFSGLSKLFGLMTGRGGGGRSRIRDLADDVDGLSDAIDRELPKDRDKSRAVDDIGKKARTTSGRANRLGKAFDDVGDKAAVNAKKSRGLARAWERVAAAGAGALPLLGGGKAGKGGKGKTLAKGGAAGVGLLALLFSDEIANVISGGQKGLRGALGEGFSGAVSYGGLGSLLGLPGALLGGGIGGLQGLMKGSGLGPHHPVNMGLETFGNYFGGVGSIAKAVAFPELIKKELNTAGKFFADFGKKVPQALSGSWATILRDASGTRGLGGVPGLVQGLLTRAGGHFASLSKTAPATVRTGFTQAARNVPFLGPLVAGVSDIVNRTQGEFDGLNRGAPKSVRTGFDAVLNAVPGLGPLASGVGGIVSQAVGKFTEMRAKAPALTDAALKAAAGSVPVLGPIVGGVGTILDKVRGRFAGLRKDAPGQAQAGWKAVAAGVTTHLGPVPPRVDTLLDKIKTRFGLLKTNDTAGQAQAGWKAVAAGVTTHLGPVPGKVDTILDRVKGFFSTATNAIGLTWGRLPAKVGGPVEKVSDDIYDRGIVAVWNAIATKIPGAQVLGRLNLNFARGGILPGYTPGRDVHRFVSPTGGALNLSGGEAILRPELTRALGKRWIDTGNRIARSGIGAATRWLIGVGDPAGVPGYAGGGILDTLGGFFNQAKDFFSSGVRAAASTVLKPLIGWAQRSLGATPWGSIVAGVPAKVIPWVLNWADDQESKLGGPGRRAVRAVRGVIGTPYSWGGGGPGGPSFGFAQGAGIRGFDCSSLMQYGWYRAVGKVMPRTTYSQRPWLTPVSGQPREGDIGQPNPDHTFMYAGRGRVIEAPFTGAHVRETDVRPAWWGRVPQSFLRDGGGPVYPGKNLIDNRTGDLEWILNPRAIDLLGGVRTVHDLNRGVDVVSRARAQVARAYTHAATAAARQGVVNVFPQPHQSEEEIGAIAARRLGAMLG</sequence>
<reference evidence="7 8" key="1">
    <citation type="submission" date="2021-01" db="EMBL/GenBank/DDBJ databases">
        <title>Whole genome shotgun sequence of Planobispora siamensis NBRC 107568.</title>
        <authorList>
            <person name="Komaki H."/>
            <person name="Tamura T."/>
        </authorList>
    </citation>
    <scope>NUCLEOTIDE SEQUENCE [LARGE SCALE GENOMIC DNA]</scope>
    <source>
        <strain evidence="7 8">NBRC 107568</strain>
    </source>
</reference>
<proteinExistence type="inferred from homology"/>
<dbReference type="RefSeq" id="WP_275424612.1">
    <property type="nucleotide sequence ID" value="NZ_BOOJ01000052.1"/>
</dbReference>
<feature type="coiled-coil region" evidence="5">
    <location>
        <begin position="447"/>
        <end position="481"/>
    </location>
</feature>
<dbReference type="InterPro" id="IPR000064">
    <property type="entry name" value="NLP_P60_dom"/>
</dbReference>
<evidence type="ECO:0000256" key="1">
    <source>
        <dbReference type="ARBA" id="ARBA00007074"/>
    </source>
</evidence>
<evidence type="ECO:0000256" key="3">
    <source>
        <dbReference type="ARBA" id="ARBA00022801"/>
    </source>
</evidence>
<keyword evidence="3" id="KW-0378">Hydrolase</keyword>
<dbReference type="GO" id="GO:0006508">
    <property type="term" value="P:proteolysis"/>
    <property type="evidence" value="ECO:0007669"/>
    <property type="project" value="UniProtKB-KW"/>
</dbReference>
<evidence type="ECO:0000313" key="7">
    <source>
        <dbReference type="EMBL" id="GIH95445.1"/>
    </source>
</evidence>
<gene>
    <name evidence="7" type="ORF">Psi01_60750</name>
</gene>
<organism evidence="7 8">
    <name type="scientific">Planobispora siamensis</name>
    <dbReference type="NCBI Taxonomy" id="936338"/>
    <lineage>
        <taxon>Bacteria</taxon>
        <taxon>Bacillati</taxon>
        <taxon>Actinomycetota</taxon>
        <taxon>Actinomycetes</taxon>
        <taxon>Streptosporangiales</taxon>
        <taxon>Streptosporangiaceae</taxon>
        <taxon>Planobispora</taxon>
    </lineage>
</organism>
<comment type="caution">
    <text evidence="7">The sequence shown here is derived from an EMBL/GenBank/DDBJ whole genome shotgun (WGS) entry which is preliminary data.</text>
</comment>
<dbReference type="Pfam" id="PF00877">
    <property type="entry name" value="NLPC_P60"/>
    <property type="match status" value="1"/>
</dbReference>
<keyword evidence="2" id="KW-0645">Protease</keyword>
<accession>A0A8J3SLM6</accession>
<dbReference type="PANTHER" id="PTHR47359">
    <property type="entry name" value="PEPTIDOGLYCAN DL-ENDOPEPTIDASE CWLO"/>
    <property type="match status" value="1"/>
</dbReference>
<dbReference type="Gene3D" id="3.90.1720.10">
    <property type="entry name" value="endopeptidase domain like (from Nostoc punctiforme)"/>
    <property type="match status" value="1"/>
</dbReference>
<dbReference type="InterPro" id="IPR038765">
    <property type="entry name" value="Papain-like_cys_pep_sf"/>
</dbReference>
<dbReference type="PANTHER" id="PTHR47359:SF3">
    <property type="entry name" value="NLP_P60 DOMAIN-CONTAINING PROTEIN-RELATED"/>
    <property type="match status" value="1"/>
</dbReference>
<dbReference type="PROSITE" id="PS51935">
    <property type="entry name" value="NLPC_P60"/>
    <property type="match status" value="1"/>
</dbReference>
<evidence type="ECO:0000313" key="8">
    <source>
        <dbReference type="Proteomes" id="UP000619788"/>
    </source>
</evidence>
<feature type="domain" description="NlpC/P60" evidence="6">
    <location>
        <begin position="1583"/>
        <end position="1713"/>
    </location>
</feature>
<dbReference type="Proteomes" id="UP000619788">
    <property type="component" value="Unassembled WGS sequence"/>
</dbReference>
<dbReference type="GO" id="GO:0008234">
    <property type="term" value="F:cysteine-type peptidase activity"/>
    <property type="evidence" value="ECO:0007669"/>
    <property type="project" value="UniProtKB-KW"/>
</dbReference>
<evidence type="ECO:0000256" key="2">
    <source>
        <dbReference type="ARBA" id="ARBA00022670"/>
    </source>
</evidence>
<keyword evidence="5" id="KW-0175">Coiled coil</keyword>
<dbReference type="EMBL" id="BOOJ01000052">
    <property type="protein sequence ID" value="GIH95445.1"/>
    <property type="molecule type" value="Genomic_DNA"/>
</dbReference>
<keyword evidence="4" id="KW-0788">Thiol protease</keyword>
<name>A0A8J3SLM6_9ACTN</name>
<evidence type="ECO:0000259" key="6">
    <source>
        <dbReference type="PROSITE" id="PS51935"/>
    </source>
</evidence>
<evidence type="ECO:0000256" key="5">
    <source>
        <dbReference type="SAM" id="Coils"/>
    </source>
</evidence>
<protein>
    <recommendedName>
        <fullName evidence="6">NlpC/P60 domain-containing protein</fullName>
    </recommendedName>
</protein>
<dbReference type="SUPFAM" id="SSF54001">
    <property type="entry name" value="Cysteine proteinases"/>
    <property type="match status" value="1"/>
</dbReference>